<name>A0A382E4Q4_9ZZZZ</name>
<dbReference type="AlphaFoldDB" id="A0A382E4Q4"/>
<dbReference type="GO" id="GO:0016787">
    <property type="term" value="F:hydrolase activity"/>
    <property type="evidence" value="ECO:0007669"/>
    <property type="project" value="InterPro"/>
</dbReference>
<dbReference type="Gene3D" id="1.10.10.2520">
    <property type="entry name" value="Cell wall hydrolase SleB, domain 1"/>
    <property type="match status" value="1"/>
</dbReference>
<dbReference type="InterPro" id="IPR011105">
    <property type="entry name" value="Cell_wall_hydrolase_SleB"/>
</dbReference>
<accession>A0A382E4Q4</accession>
<protein>
    <recommendedName>
        <fullName evidence="1">Cell wall hydrolase SleB domain-containing protein</fullName>
    </recommendedName>
</protein>
<sequence>MPKLVLGLVFLFTFITANVFGAELYTQEQEPELYCLAENIYWETHPDNHAGRAAVADVVLNRVADPRFPNTICEVVKQGLLKESWRTKGKKVPDEERVFTPIRNMCQFSWWCDGKPDVILNKDGEDWRKIQELAYKMVTKGYLRGISDNSTHYHAPYVHPEWNKRFEKKGQIGMHLFYRQN</sequence>
<dbReference type="EMBL" id="UINC01042379">
    <property type="protein sequence ID" value="SVB44943.1"/>
    <property type="molecule type" value="Genomic_DNA"/>
</dbReference>
<gene>
    <name evidence="2" type="ORF">METZ01_LOCUS197797</name>
</gene>
<evidence type="ECO:0000313" key="2">
    <source>
        <dbReference type="EMBL" id="SVB44943.1"/>
    </source>
</evidence>
<proteinExistence type="predicted"/>
<feature type="domain" description="Cell wall hydrolase SleB" evidence="1">
    <location>
        <begin position="49"/>
        <end position="178"/>
    </location>
</feature>
<dbReference type="InterPro" id="IPR042047">
    <property type="entry name" value="SleB_dom1"/>
</dbReference>
<evidence type="ECO:0000259" key="1">
    <source>
        <dbReference type="Pfam" id="PF07486"/>
    </source>
</evidence>
<dbReference type="Pfam" id="PF07486">
    <property type="entry name" value="Hydrolase_2"/>
    <property type="match status" value="1"/>
</dbReference>
<organism evidence="2">
    <name type="scientific">marine metagenome</name>
    <dbReference type="NCBI Taxonomy" id="408172"/>
    <lineage>
        <taxon>unclassified sequences</taxon>
        <taxon>metagenomes</taxon>
        <taxon>ecological metagenomes</taxon>
    </lineage>
</organism>
<reference evidence="2" key="1">
    <citation type="submission" date="2018-05" db="EMBL/GenBank/DDBJ databases">
        <authorList>
            <person name="Lanie J.A."/>
            <person name="Ng W.-L."/>
            <person name="Kazmierczak K.M."/>
            <person name="Andrzejewski T.M."/>
            <person name="Davidsen T.M."/>
            <person name="Wayne K.J."/>
            <person name="Tettelin H."/>
            <person name="Glass J.I."/>
            <person name="Rusch D."/>
            <person name="Podicherti R."/>
            <person name="Tsui H.-C.T."/>
            <person name="Winkler M.E."/>
        </authorList>
    </citation>
    <scope>NUCLEOTIDE SEQUENCE</scope>
</reference>